<sequence length="1097" mass="119323">MAFGRLAERVQCSARIDIVASPFAFAAMEERRRIWQVRKYCQVKPAIIHYARNGETAGVGAGDTDLHAGHGDYALAAMLRALVYELDADLAMISLLDEDKQYFLSGASRSFLPLAKASLESTRWYGCDTVSSAGGLCIRTIRRQREEIYEETDMAYEDYTKHLPFVTGEIASYRYYAGAPLSTPTMHNIGTVFIFREQPAAQPLDAIRTQFLLDTAAEVMKYLHESVLALDSRRASKFNEAISSMLDYTPTPPPRSVEGVAERLNRIQRSGSLGASEKRSAVLKLYAHAAHLLRETFGLEGAIFQEVPLRRGHITSLTASRLLGKAGDSPGSSIDFLSDSLVSDMVECWPNGEVFHLIERVDEPPVMVGEHECDAPELASRRRTLGLALGNAVAGAQQMLFAPLWDSSENRVASIACGWSMDYSRVFSRPSDLPPLSAFCTTVISQVSRVEEEFLQKQKSDFIGSISHEMRSPLHGTLGNLELLIAGDHTNEQHEPLLHALSSGRQLLDTIDKVLEFSQISDDVARLHTRPLLAKAKAKPRDRSDVCWPGLDDRPLLGRHDVVRFFEDMIDFVLSRASLTSVVSGPASRETLFNGPAETLRSDESPGVESPLVLLDVGLIPSTSFSFNNTAALRSIFLNLLTNAMQHTTSGCIRTSVDVVHPDAGEIDNWAGPALALNVSDCGRGIATGFTDRVFVPFTQANQLDAGVGLGLSIVKANTDALHGSVILDSDVSEGTTVKVYLPFFETGSQTLVTADAEVGADGPAPFAVQVFPGSPLRTGKRKKRSTRLVEQSLGRLFAPATVTTWTPDTACDLVVVDERDVDDFVLNIGSTTSCPVFVLQHSDKQARSDARPLQNRIVGPVTPSKVDEVVERLRAHSLHPNQLAASHRASSPPGSVADSHSRSMEVDGAASEMVPIGVQADPNYASERLHLNSISREPTLGGYEENVDGQERESEDAQLPTLLFVDDNAINLSILKKFANKCGATSIHSARDGQEAIDVFRATQQSGGVDIIFMDLSMPGVSGFEATVAIRKLEAAAAIPRTYIVALTGLVSSKDRDAAFEAGVDEYITKPANLKVVGQIVDGAKVWRKSRVPRLV</sequence>
<dbReference type="SUPFAM" id="SSF55874">
    <property type="entry name" value="ATPase domain of HSP90 chaperone/DNA topoisomerase II/histidine kinase"/>
    <property type="match status" value="1"/>
</dbReference>
<dbReference type="SMART" id="SM00448">
    <property type="entry name" value="REC"/>
    <property type="match status" value="1"/>
</dbReference>
<evidence type="ECO:0000256" key="5">
    <source>
        <dbReference type="ARBA" id="ARBA00022777"/>
    </source>
</evidence>
<evidence type="ECO:0000256" key="7">
    <source>
        <dbReference type="SAM" id="MobiDB-lite"/>
    </source>
</evidence>
<evidence type="ECO:0000256" key="4">
    <source>
        <dbReference type="ARBA" id="ARBA00022679"/>
    </source>
</evidence>
<organism evidence="10 11">
    <name type="scientific">Anthostomella pinea</name>
    <dbReference type="NCBI Taxonomy" id="933095"/>
    <lineage>
        <taxon>Eukaryota</taxon>
        <taxon>Fungi</taxon>
        <taxon>Dikarya</taxon>
        <taxon>Ascomycota</taxon>
        <taxon>Pezizomycotina</taxon>
        <taxon>Sordariomycetes</taxon>
        <taxon>Xylariomycetidae</taxon>
        <taxon>Xylariales</taxon>
        <taxon>Xylariaceae</taxon>
        <taxon>Anthostomella</taxon>
    </lineage>
</organism>
<dbReference type="SUPFAM" id="SSF52172">
    <property type="entry name" value="CheY-like"/>
    <property type="match status" value="1"/>
</dbReference>
<name>A0AAI8VMP5_9PEZI</name>
<feature type="domain" description="Histidine kinase" evidence="8">
    <location>
        <begin position="465"/>
        <end position="746"/>
    </location>
</feature>
<dbReference type="Gene3D" id="1.10.287.130">
    <property type="match status" value="1"/>
</dbReference>
<dbReference type="PANTHER" id="PTHR43047:SF72">
    <property type="entry name" value="OSMOSENSING HISTIDINE PROTEIN KINASE SLN1"/>
    <property type="match status" value="1"/>
</dbReference>
<feature type="compositionally biased region" description="Polar residues" evidence="7">
    <location>
        <begin position="880"/>
        <end position="894"/>
    </location>
</feature>
<feature type="modified residue" description="4-aspartylphosphate" evidence="6">
    <location>
        <position position="1016"/>
    </location>
</feature>
<dbReference type="InterPro" id="IPR005467">
    <property type="entry name" value="His_kinase_dom"/>
</dbReference>
<dbReference type="Gene3D" id="3.40.50.2300">
    <property type="match status" value="1"/>
</dbReference>
<dbReference type="EMBL" id="CAUWAG010000010">
    <property type="protein sequence ID" value="CAJ2507417.1"/>
    <property type="molecule type" value="Genomic_DNA"/>
</dbReference>
<dbReference type="GO" id="GO:0009927">
    <property type="term" value="F:histidine phosphotransfer kinase activity"/>
    <property type="evidence" value="ECO:0007669"/>
    <property type="project" value="TreeGrafter"/>
</dbReference>
<dbReference type="PRINTS" id="PR00344">
    <property type="entry name" value="BCTRLSENSOR"/>
</dbReference>
<reference evidence="10" key="1">
    <citation type="submission" date="2023-10" db="EMBL/GenBank/DDBJ databases">
        <authorList>
            <person name="Hackl T."/>
        </authorList>
    </citation>
    <scope>NUCLEOTIDE SEQUENCE</scope>
</reference>
<dbReference type="EC" id="2.7.13.3" evidence="2"/>
<dbReference type="GO" id="GO:0000155">
    <property type="term" value="F:phosphorelay sensor kinase activity"/>
    <property type="evidence" value="ECO:0007669"/>
    <property type="project" value="InterPro"/>
</dbReference>
<evidence type="ECO:0000259" key="8">
    <source>
        <dbReference type="PROSITE" id="PS50109"/>
    </source>
</evidence>
<gene>
    <name evidence="10" type="ORF">KHLLAP_LOCUS7885</name>
</gene>
<evidence type="ECO:0000256" key="1">
    <source>
        <dbReference type="ARBA" id="ARBA00000085"/>
    </source>
</evidence>
<feature type="domain" description="Response regulatory" evidence="9">
    <location>
        <begin position="962"/>
        <end position="1086"/>
    </location>
</feature>
<evidence type="ECO:0000259" key="9">
    <source>
        <dbReference type="PROSITE" id="PS50110"/>
    </source>
</evidence>
<dbReference type="SMART" id="SM00387">
    <property type="entry name" value="HATPase_c"/>
    <property type="match status" value="1"/>
</dbReference>
<dbReference type="InterPro" id="IPR011006">
    <property type="entry name" value="CheY-like_superfamily"/>
</dbReference>
<evidence type="ECO:0000313" key="10">
    <source>
        <dbReference type="EMBL" id="CAJ2507417.1"/>
    </source>
</evidence>
<dbReference type="InterPro" id="IPR003661">
    <property type="entry name" value="HisK_dim/P_dom"/>
</dbReference>
<dbReference type="InterPro" id="IPR036097">
    <property type="entry name" value="HisK_dim/P_sf"/>
</dbReference>
<dbReference type="InterPro" id="IPR001789">
    <property type="entry name" value="Sig_transdc_resp-reg_receiver"/>
</dbReference>
<proteinExistence type="predicted"/>
<dbReference type="PROSITE" id="PS50109">
    <property type="entry name" value="HIS_KIN"/>
    <property type="match status" value="1"/>
</dbReference>
<dbReference type="SUPFAM" id="SSF47384">
    <property type="entry name" value="Homodimeric domain of signal transducing histidine kinase"/>
    <property type="match status" value="1"/>
</dbReference>
<dbReference type="AlphaFoldDB" id="A0AAI8VMP5"/>
<keyword evidence="11" id="KW-1185">Reference proteome</keyword>
<dbReference type="Gene3D" id="3.30.565.10">
    <property type="entry name" value="Histidine kinase-like ATPase, C-terminal domain"/>
    <property type="match status" value="1"/>
</dbReference>
<dbReference type="SUPFAM" id="SSF55781">
    <property type="entry name" value="GAF domain-like"/>
    <property type="match status" value="1"/>
</dbReference>
<evidence type="ECO:0000256" key="6">
    <source>
        <dbReference type="PROSITE-ProRule" id="PRU00169"/>
    </source>
</evidence>
<protein>
    <recommendedName>
        <fullName evidence="2">histidine kinase</fullName>
        <ecNumber evidence="2">2.7.13.3</ecNumber>
    </recommendedName>
</protein>
<feature type="compositionally biased region" description="Acidic residues" evidence="7">
    <location>
        <begin position="946"/>
        <end position="956"/>
    </location>
</feature>
<comment type="catalytic activity">
    <reaction evidence="1">
        <text>ATP + protein L-histidine = ADP + protein N-phospho-L-histidine.</text>
        <dbReference type="EC" id="2.7.13.3"/>
    </reaction>
</comment>
<dbReference type="Pfam" id="PF00072">
    <property type="entry name" value="Response_reg"/>
    <property type="match status" value="1"/>
</dbReference>
<dbReference type="CDD" id="cd00082">
    <property type="entry name" value="HisKA"/>
    <property type="match status" value="1"/>
</dbReference>
<comment type="caution">
    <text evidence="10">The sequence shown here is derived from an EMBL/GenBank/DDBJ whole genome shotgun (WGS) entry which is preliminary data.</text>
</comment>
<dbReference type="Pfam" id="PF00512">
    <property type="entry name" value="HisKA"/>
    <property type="match status" value="1"/>
</dbReference>
<evidence type="ECO:0000256" key="2">
    <source>
        <dbReference type="ARBA" id="ARBA00012438"/>
    </source>
</evidence>
<keyword evidence="3 6" id="KW-0597">Phosphoprotein</keyword>
<keyword evidence="4" id="KW-0808">Transferase</keyword>
<evidence type="ECO:0000313" key="11">
    <source>
        <dbReference type="Proteomes" id="UP001295740"/>
    </source>
</evidence>
<evidence type="ECO:0000256" key="3">
    <source>
        <dbReference type="ARBA" id="ARBA00022553"/>
    </source>
</evidence>
<dbReference type="Proteomes" id="UP001295740">
    <property type="component" value="Unassembled WGS sequence"/>
</dbReference>
<dbReference type="CDD" id="cd17546">
    <property type="entry name" value="REC_hyHK_CKI1_RcsC-like"/>
    <property type="match status" value="1"/>
</dbReference>
<feature type="region of interest" description="Disordered" evidence="7">
    <location>
        <begin position="879"/>
        <end position="908"/>
    </location>
</feature>
<dbReference type="Pfam" id="PF02518">
    <property type="entry name" value="HATPase_c"/>
    <property type="match status" value="1"/>
</dbReference>
<dbReference type="GO" id="GO:0005886">
    <property type="term" value="C:plasma membrane"/>
    <property type="evidence" value="ECO:0007669"/>
    <property type="project" value="TreeGrafter"/>
</dbReference>
<accession>A0AAI8VMP5</accession>
<keyword evidence="5" id="KW-0418">Kinase</keyword>
<dbReference type="PROSITE" id="PS50110">
    <property type="entry name" value="RESPONSE_REGULATORY"/>
    <property type="match status" value="1"/>
</dbReference>
<dbReference type="PANTHER" id="PTHR43047">
    <property type="entry name" value="TWO-COMPONENT HISTIDINE PROTEIN KINASE"/>
    <property type="match status" value="1"/>
</dbReference>
<dbReference type="SMART" id="SM00388">
    <property type="entry name" value="HisKA"/>
    <property type="match status" value="1"/>
</dbReference>
<dbReference type="InterPro" id="IPR036890">
    <property type="entry name" value="HATPase_C_sf"/>
</dbReference>
<feature type="region of interest" description="Disordered" evidence="7">
    <location>
        <begin position="936"/>
        <end position="956"/>
    </location>
</feature>
<dbReference type="InterPro" id="IPR003594">
    <property type="entry name" value="HATPase_dom"/>
</dbReference>
<dbReference type="InterPro" id="IPR004358">
    <property type="entry name" value="Sig_transdc_His_kin-like_C"/>
</dbReference>